<evidence type="ECO:0000313" key="8">
    <source>
        <dbReference type="EMBL" id="OGB73757.1"/>
    </source>
</evidence>
<reference evidence="8 9" key="1">
    <citation type="journal article" date="2016" name="Nat. Commun.">
        <title>Thousands of microbial genomes shed light on interconnected biogeochemical processes in an aquifer system.</title>
        <authorList>
            <person name="Anantharaman K."/>
            <person name="Brown C.T."/>
            <person name="Hug L.A."/>
            <person name="Sharon I."/>
            <person name="Castelle C.J."/>
            <person name="Probst A.J."/>
            <person name="Thomas B.C."/>
            <person name="Singh A."/>
            <person name="Wilkins M.J."/>
            <person name="Karaoz U."/>
            <person name="Brodie E.L."/>
            <person name="Williams K.H."/>
            <person name="Hubbard S.S."/>
            <person name="Banfield J.F."/>
        </authorList>
    </citation>
    <scope>NUCLEOTIDE SEQUENCE [LARGE SCALE GENOMIC DNA]</scope>
</reference>
<evidence type="ECO:0000259" key="7">
    <source>
        <dbReference type="Pfam" id="PF20803"/>
    </source>
</evidence>
<protein>
    <submittedName>
        <fullName evidence="8">CRISPR-associated endonuclease Cas2</fullName>
    </submittedName>
</protein>
<dbReference type="NCBIfam" id="TIGR01573">
    <property type="entry name" value="cas2"/>
    <property type="match status" value="1"/>
</dbReference>
<keyword evidence="6" id="KW-0051">Antiviral defense</keyword>
<evidence type="ECO:0000313" key="9">
    <source>
        <dbReference type="Proteomes" id="UP000178085"/>
    </source>
</evidence>
<gene>
    <name evidence="8" type="ORF">A3K51_02915</name>
</gene>
<keyword evidence="2" id="KW-0479">Metal-binding</keyword>
<keyword evidence="5" id="KW-0460">Magnesium</keyword>
<evidence type="ECO:0000256" key="6">
    <source>
        <dbReference type="ARBA" id="ARBA00023118"/>
    </source>
</evidence>
<dbReference type="Pfam" id="PF20803">
    <property type="entry name" value="PaaX_M"/>
    <property type="match status" value="1"/>
</dbReference>
<proteinExistence type="predicted"/>
<dbReference type="AlphaFoldDB" id="A0A1F4NR49"/>
<dbReference type="GO" id="GO:0043571">
    <property type="term" value="P:maintenance of CRISPR repeat elements"/>
    <property type="evidence" value="ECO:0007669"/>
    <property type="project" value="InterPro"/>
</dbReference>
<feature type="domain" description="Transcriptional repressor PaaX-like central Cas2-like" evidence="7">
    <location>
        <begin position="82"/>
        <end position="151"/>
    </location>
</feature>
<evidence type="ECO:0000256" key="5">
    <source>
        <dbReference type="ARBA" id="ARBA00022842"/>
    </source>
</evidence>
<evidence type="ECO:0000256" key="1">
    <source>
        <dbReference type="ARBA" id="ARBA00022722"/>
    </source>
</evidence>
<dbReference type="Gene3D" id="3.30.70.2650">
    <property type="match status" value="1"/>
</dbReference>
<name>A0A1F4NR49_UNCK3</name>
<dbReference type="EMBL" id="METD01000001">
    <property type="protein sequence ID" value="OGB73757.1"/>
    <property type="molecule type" value="Genomic_DNA"/>
</dbReference>
<evidence type="ECO:0000256" key="3">
    <source>
        <dbReference type="ARBA" id="ARBA00022759"/>
    </source>
</evidence>
<keyword evidence="1" id="KW-0540">Nuclease</keyword>
<dbReference type="Proteomes" id="UP000178085">
    <property type="component" value="Unassembled WGS sequence"/>
</dbReference>
<dbReference type="InterPro" id="IPR021127">
    <property type="entry name" value="CRISPR_associated_Cas2"/>
</dbReference>
<dbReference type="GO" id="GO:0004521">
    <property type="term" value="F:RNA endonuclease activity"/>
    <property type="evidence" value="ECO:0007669"/>
    <property type="project" value="InterPro"/>
</dbReference>
<organism evidence="8 9">
    <name type="scientific">candidate division Kazan bacterium RIFCSPLOWO2_01_FULL_45_19</name>
    <dbReference type="NCBI Taxonomy" id="1798538"/>
    <lineage>
        <taxon>Bacteria</taxon>
        <taxon>Bacteria division Kazan-3B-28</taxon>
    </lineage>
</organism>
<evidence type="ECO:0000256" key="2">
    <source>
        <dbReference type="ARBA" id="ARBA00022723"/>
    </source>
</evidence>
<accession>A0A1F4NR49</accession>
<dbReference type="InterPro" id="IPR048846">
    <property type="entry name" value="PaaX-like_central"/>
</dbReference>
<evidence type="ECO:0000256" key="4">
    <source>
        <dbReference type="ARBA" id="ARBA00022801"/>
    </source>
</evidence>
<sequence length="156" mass="18188">MKTSRGAYRLMKTLFRLMDRGGTIWLDKSWQKKVGNSNQAGAGRTFKYLCQAKYLLELGSDRFQVTDLAKINLLQEIVKTRKPDGKLRLVIFDIPEKLKRNRNHFRRHLAEMGFKMQQQSVWVSQYPCEDLVSLVVKYHGLGKYVELIIGKLAIIR</sequence>
<keyword evidence="4" id="KW-0378">Hydrolase</keyword>
<dbReference type="SUPFAM" id="SSF143430">
    <property type="entry name" value="TTP0101/SSO1404-like"/>
    <property type="match status" value="1"/>
</dbReference>
<comment type="caution">
    <text evidence="8">The sequence shown here is derived from an EMBL/GenBank/DDBJ whole genome shotgun (WGS) entry which is preliminary data.</text>
</comment>
<keyword evidence="3 8" id="KW-0255">Endonuclease</keyword>